<evidence type="ECO:0000313" key="6">
    <source>
        <dbReference type="EMBL" id="BDU70494.1"/>
    </source>
</evidence>
<dbReference type="PIRSF" id="PIRSF019251">
    <property type="entry name" value="Rv0465c"/>
    <property type="match status" value="1"/>
</dbReference>
<gene>
    <name evidence="6" type="ORF">GETHOR_25950</name>
</gene>
<reference evidence="7" key="1">
    <citation type="journal article" date="2023" name="Int. J. Syst. Evol. Microbiol.">
        <title>Mesoterricola silvestris gen. nov., sp. nov., Mesoterricola sediminis sp. nov., Geothrix oryzae sp. nov., Geothrix edaphica sp. nov., Geothrix rubra sp. nov., and Geothrix limicola sp. nov., six novel members of Acidobacteriota isolated from soils.</title>
        <authorList>
            <person name="Itoh H."/>
            <person name="Sugisawa Y."/>
            <person name="Mise K."/>
            <person name="Xu Z."/>
            <person name="Kuniyasu M."/>
            <person name="Ushijima N."/>
            <person name="Kawano K."/>
            <person name="Kobayashi E."/>
            <person name="Shiratori Y."/>
            <person name="Masuda Y."/>
            <person name="Senoo K."/>
        </authorList>
    </citation>
    <scope>NUCLEOTIDE SEQUENCE [LARGE SCALE GENOMIC DNA]</scope>
    <source>
        <strain evidence="7">Red222</strain>
    </source>
</reference>
<dbReference type="Pfam" id="PF09856">
    <property type="entry name" value="ScfRs"/>
    <property type="match status" value="1"/>
</dbReference>
<organism evidence="6 7">
    <name type="scientific">Geothrix oryzae</name>
    <dbReference type="NCBI Taxonomy" id="2927975"/>
    <lineage>
        <taxon>Bacteria</taxon>
        <taxon>Pseudomonadati</taxon>
        <taxon>Acidobacteriota</taxon>
        <taxon>Holophagae</taxon>
        <taxon>Holophagales</taxon>
        <taxon>Holophagaceae</taxon>
        <taxon>Geothrix</taxon>
    </lineage>
</organism>
<evidence type="ECO:0000259" key="5">
    <source>
        <dbReference type="PROSITE" id="PS50943"/>
    </source>
</evidence>
<keyword evidence="2" id="KW-0805">Transcription regulation</keyword>
<evidence type="ECO:0000313" key="7">
    <source>
        <dbReference type="Proteomes" id="UP001242010"/>
    </source>
</evidence>
<dbReference type="InterPro" id="IPR001387">
    <property type="entry name" value="Cro/C1-type_HTH"/>
</dbReference>
<dbReference type="Pfam" id="PF12844">
    <property type="entry name" value="HTH_19"/>
    <property type="match status" value="1"/>
</dbReference>
<feature type="domain" description="HTH cro/C1-type" evidence="5">
    <location>
        <begin position="17"/>
        <end position="71"/>
    </location>
</feature>
<dbReference type="InterPro" id="IPR050807">
    <property type="entry name" value="TransReg_Diox_bact_type"/>
</dbReference>
<evidence type="ECO:0000256" key="3">
    <source>
        <dbReference type="ARBA" id="ARBA00023125"/>
    </source>
</evidence>
<dbReference type="EMBL" id="AP027079">
    <property type="protein sequence ID" value="BDU70494.1"/>
    <property type="molecule type" value="Genomic_DNA"/>
</dbReference>
<dbReference type="SUPFAM" id="SSF47413">
    <property type="entry name" value="lambda repressor-like DNA-binding domains"/>
    <property type="match status" value="1"/>
</dbReference>
<sequence>MPSAAPTKPAARLGAKIRLLRRQEGLSQVQLAEALGISPSYLNLIEGNKRPLTAPLLIRLAQQFKLDLKALAPEEDQRLSDDLMEAFGDPLFEPLGLQAQDVRELVQNNPQLARGVFELYRAYQHAQDGLGTLAAKLSDGQGFDPEATRLPSEEVGDFIQQAMNHFPELELAAETLWISAGLEADAPYPGLAACFEARGIAVRIHRVSEGPGLLRHFDPDRRILSLSELLPQRSRTFQLAHQLALLDHSDLLDSLTTHPLLRTGASRALARVALANYFASAVLMPYDRFLKAARTERYDIEILARRFQASFEQVCHRLTTLRRPGAEGVPFHFLRIDIAGNISKSFSASGIRFARFSGACPRWNAHAAFLTPGLIRTQISEFPDGRRYFCIARTLQKDTGGYRGQHAMQAVGLGCEMGHAKDLIYADGLRLDQPPVPVGVTCRLCERTDCEQRAFPPLQQAFKVEENLRRTSFYARIEGEGRARS</sequence>
<dbReference type="InterPro" id="IPR010359">
    <property type="entry name" value="IrrE_HExxH"/>
</dbReference>
<keyword evidence="3" id="KW-0238">DNA-binding</keyword>
<evidence type="ECO:0000256" key="2">
    <source>
        <dbReference type="ARBA" id="ARBA00023015"/>
    </source>
</evidence>
<evidence type="ECO:0000256" key="1">
    <source>
        <dbReference type="ARBA" id="ARBA00007227"/>
    </source>
</evidence>
<dbReference type="InterPro" id="IPR018653">
    <property type="entry name" value="ScfR_C"/>
</dbReference>
<evidence type="ECO:0000256" key="4">
    <source>
        <dbReference type="ARBA" id="ARBA00023163"/>
    </source>
</evidence>
<keyword evidence="4" id="KW-0804">Transcription</keyword>
<dbReference type="Proteomes" id="UP001242010">
    <property type="component" value="Chromosome"/>
</dbReference>
<dbReference type="PANTHER" id="PTHR46797">
    <property type="entry name" value="HTH-TYPE TRANSCRIPTIONAL REGULATOR"/>
    <property type="match status" value="1"/>
</dbReference>
<dbReference type="InterPro" id="IPR026281">
    <property type="entry name" value="HTH_RamB"/>
</dbReference>
<dbReference type="PROSITE" id="PS50943">
    <property type="entry name" value="HTH_CROC1"/>
    <property type="match status" value="1"/>
</dbReference>
<proteinExistence type="inferred from homology"/>
<dbReference type="CDD" id="cd00093">
    <property type="entry name" value="HTH_XRE"/>
    <property type="match status" value="1"/>
</dbReference>
<dbReference type="SMART" id="SM00530">
    <property type="entry name" value="HTH_XRE"/>
    <property type="match status" value="1"/>
</dbReference>
<name>A0ABN6UZI8_9BACT</name>
<dbReference type="InterPro" id="IPR010982">
    <property type="entry name" value="Lambda_DNA-bd_dom_sf"/>
</dbReference>
<comment type="similarity">
    <text evidence="1">Belongs to the short-chain fatty acyl-CoA assimilation regulator (ScfR) family.</text>
</comment>
<keyword evidence="7" id="KW-1185">Reference proteome</keyword>
<dbReference type="RefSeq" id="WP_286354213.1">
    <property type="nucleotide sequence ID" value="NZ_AP027079.1"/>
</dbReference>
<protein>
    <submittedName>
        <fullName evidence="6">Transcriptional regulator</fullName>
    </submittedName>
</protein>
<dbReference type="PANTHER" id="PTHR46797:SF23">
    <property type="entry name" value="HTH-TYPE TRANSCRIPTIONAL REGULATOR SUTR"/>
    <property type="match status" value="1"/>
</dbReference>
<accession>A0ABN6UZI8</accession>
<dbReference type="Gene3D" id="1.10.260.40">
    <property type="entry name" value="lambda repressor-like DNA-binding domains"/>
    <property type="match status" value="1"/>
</dbReference>
<dbReference type="Pfam" id="PF06114">
    <property type="entry name" value="Peptidase_M78"/>
    <property type="match status" value="1"/>
</dbReference>